<keyword evidence="9" id="KW-0445">Lipid transport</keyword>
<evidence type="ECO:0000256" key="1">
    <source>
        <dbReference type="ARBA" id="ARBA00004651"/>
    </source>
</evidence>
<keyword evidence="7 32" id="KW-1133">Transmembrane helix</keyword>
<evidence type="ECO:0000256" key="23">
    <source>
        <dbReference type="ARBA" id="ARBA00051799"/>
    </source>
</evidence>
<evidence type="ECO:0000256" key="7">
    <source>
        <dbReference type="ARBA" id="ARBA00022989"/>
    </source>
</evidence>
<keyword evidence="4" id="KW-1003">Cell membrane</keyword>
<evidence type="ECO:0000256" key="10">
    <source>
        <dbReference type="ARBA" id="ARBA00023065"/>
    </source>
</evidence>
<evidence type="ECO:0000313" key="34">
    <source>
        <dbReference type="Proteomes" id="UP000677803"/>
    </source>
</evidence>
<comment type="catalytic activity">
    <reaction evidence="18">
        <text>taurodeoxycholate(out) + 2 Na(+)(out) = taurodeoxycholate(in) + 2 Na(+)(in)</text>
        <dbReference type="Rhea" id="RHEA:72087"/>
        <dbReference type="ChEBI" id="CHEBI:29101"/>
        <dbReference type="ChEBI" id="CHEBI:36261"/>
    </reaction>
</comment>
<dbReference type="NCBIfam" id="TIGR00841">
    <property type="entry name" value="bass"/>
    <property type="match status" value="1"/>
</dbReference>
<evidence type="ECO:0000313" key="33">
    <source>
        <dbReference type="EMBL" id="CAG5928351.1"/>
    </source>
</evidence>
<dbReference type="InterPro" id="IPR002657">
    <property type="entry name" value="BilAc:Na_symport/Acr3"/>
</dbReference>
<evidence type="ECO:0000256" key="22">
    <source>
        <dbReference type="ARBA" id="ARBA00049276"/>
    </source>
</evidence>
<evidence type="ECO:0000256" key="6">
    <source>
        <dbReference type="ARBA" id="ARBA00022847"/>
    </source>
</evidence>
<keyword evidence="34" id="KW-1185">Reference proteome</keyword>
<evidence type="ECO:0000256" key="20">
    <source>
        <dbReference type="ARBA" id="ARBA00048327"/>
    </source>
</evidence>
<keyword evidence="13" id="KW-0739">Sodium transport</keyword>
<dbReference type="PANTHER" id="PTHR10361:SF40">
    <property type="entry name" value="HEPATIC SODIUM_BILE ACID COTRANSPORTER"/>
    <property type="match status" value="1"/>
</dbReference>
<evidence type="ECO:0000256" key="16">
    <source>
        <dbReference type="ARBA" id="ARBA00047311"/>
    </source>
</evidence>
<dbReference type="Pfam" id="PF01758">
    <property type="entry name" value="SBF"/>
    <property type="match status" value="1"/>
</dbReference>
<evidence type="ECO:0000256" key="3">
    <source>
        <dbReference type="ARBA" id="ARBA00022448"/>
    </source>
</evidence>
<comment type="catalytic activity">
    <reaction evidence="23">
        <text>taurohyocholate(out) + 2 Na(+)(out) = taurohyocholate(in) + 2 Na(+)(in)</text>
        <dbReference type="Rhea" id="RHEA:72171"/>
        <dbReference type="ChEBI" id="CHEBI:29101"/>
        <dbReference type="ChEBI" id="CHEBI:58874"/>
    </reaction>
</comment>
<protein>
    <recommendedName>
        <fullName evidence="27">Hepatic sodium/bile acid cotransporter</fullName>
    </recommendedName>
    <alternativeName>
        <fullName evidence="29">Na(+)/bile acid cotransporter</fullName>
    </alternativeName>
    <alternativeName>
        <fullName evidence="28">Na(+)/taurocholate transport protein</fullName>
    </alternativeName>
    <alternativeName>
        <fullName evidence="30">Sodium/taurocholate cotransporting polypeptide</fullName>
    </alternativeName>
    <alternativeName>
        <fullName evidence="31">Solute carrier family 10 member 1</fullName>
    </alternativeName>
</protein>
<feature type="transmembrane region" description="Helical" evidence="32">
    <location>
        <begin position="190"/>
        <end position="213"/>
    </location>
</feature>
<evidence type="ECO:0000256" key="15">
    <source>
        <dbReference type="ARBA" id="ARBA00034231"/>
    </source>
</evidence>
<comment type="catalytic activity">
    <reaction evidence="16">
        <text>tauroallocholate(out) + 2 Na(+)(out) = tauroallocholate(in) + 2 Na(+)(in)</text>
        <dbReference type="Rhea" id="RHEA:51840"/>
        <dbReference type="ChEBI" id="CHEBI:29101"/>
        <dbReference type="ChEBI" id="CHEBI:191406"/>
    </reaction>
</comment>
<feature type="transmembrane region" description="Helical" evidence="32">
    <location>
        <begin position="63"/>
        <end position="85"/>
    </location>
</feature>
<evidence type="ECO:0000256" key="17">
    <source>
        <dbReference type="ARBA" id="ARBA00047596"/>
    </source>
</evidence>
<evidence type="ECO:0000256" key="19">
    <source>
        <dbReference type="ARBA" id="ARBA00048013"/>
    </source>
</evidence>
<comment type="catalytic activity">
    <reaction evidence="20">
        <text>taurocholate(out) + 2 Na(+)(out) = taurocholate(in) + 2 Na(+)(in)</text>
        <dbReference type="Rhea" id="RHEA:71875"/>
        <dbReference type="ChEBI" id="CHEBI:29101"/>
        <dbReference type="ChEBI" id="CHEBI:36257"/>
    </reaction>
</comment>
<name>A0A8S4B1K0_9TELE</name>
<evidence type="ECO:0000256" key="25">
    <source>
        <dbReference type="ARBA" id="ARBA00052405"/>
    </source>
</evidence>
<evidence type="ECO:0000256" key="13">
    <source>
        <dbReference type="ARBA" id="ARBA00023201"/>
    </source>
</evidence>
<comment type="caution">
    <text evidence="33">The sequence shown here is derived from an EMBL/GenBank/DDBJ whole genome shotgun (WGS) entry which is preliminary data.</text>
</comment>
<comment type="catalytic activity">
    <reaction evidence="14">
        <text>glycocholate(out) + 2 Na(+)(out) = glycocholate(in) + 2 Na(+)(in)</text>
        <dbReference type="Rhea" id="RHEA:71935"/>
        <dbReference type="ChEBI" id="CHEBI:29101"/>
        <dbReference type="ChEBI" id="CHEBI:29746"/>
    </reaction>
</comment>
<comment type="catalytic activity">
    <reaction evidence="22">
        <text>tauronorcholate(out) + 2 Na(+)(out) = tauronorcholate(in) + 2 Na(+)(in)</text>
        <dbReference type="Rhea" id="RHEA:71915"/>
        <dbReference type="ChEBI" id="CHEBI:29101"/>
        <dbReference type="ChEBI" id="CHEBI:191405"/>
    </reaction>
</comment>
<comment type="catalytic activity">
    <reaction evidence="21">
        <text>taurochenodeoxycholate(out) + 2 Na(+)(out) = taurochenodeoxycholate(in) + 2 Na(+)(in)</text>
        <dbReference type="Rhea" id="RHEA:71923"/>
        <dbReference type="ChEBI" id="CHEBI:9407"/>
        <dbReference type="ChEBI" id="CHEBI:29101"/>
    </reaction>
</comment>
<accession>A0A8S4B1K0</accession>
<gene>
    <name evidence="33" type="ORF">MMEN_LOCUS12000</name>
</gene>
<comment type="subcellular location">
    <subcellularLocation>
        <location evidence="1">Cell membrane</location>
        <topology evidence="1">Multi-pass membrane protein</topology>
    </subcellularLocation>
</comment>
<evidence type="ECO:0000256" key="26">
    <source>
        <dbReference type="ARBA" id="ARBA00056510"/>
    </source>
</evidence>
<comment type="catalytic activity">
    <reaction evidence="17">
        <text>tauroursodeoxycholate(out) + 2 Na(+)(out) = tauroursodeoxycholate(in) + 2 Na(+)(in)</text>
        <dbReference type="Rhea" id="RHEA:71927"/>
        <dbReference type="ChEBI" id="CHEBI:29101"/>
        <dbReference type="ChEBI" id="CHEBI:132028"/>
    </reaction>
</comment>
<evidence type="ECO:0000256" key="5">
    <source>
        <dbReference type="ARBA" id="ARBA00022692"/>
    </source>
</evidence>
<evidence type="ECO:0000256" key="14">
    <source>
        <dbReference type="ARBA" id="ARBA00034215"/>
    </source>
</evidence>
<organism evidence="33 34">
    <name type="scientific">Menidia menidia</name>
    <name type="common">Atlantic silverside</name>
    <dbReference type="NCBI Taxonomy" id="238744"/>
    <lineage>
        <taxon>Eukaryota</taxon>
        <taxon>Metazoa</taxon>
        <taxon>Chordata</taxon>
        <taxon>Craniata</taxon>
        <taxon>Vertebrata</taxon>
        <taxon>Euteleostomi</taxon>
        <taxon>Actinopterygii</taxon>
        <taxon>Neopterygii</taxon>
        <taxon>Teleostei</taxon>
        <taxon>Neoteleostei</taxon>
        <taxon>Acanthomorphata</taxon>
        <taxon>Ovalentaria</taxon>
        <taxon>Atherinomorphae</taxon>
        <taxon>Atheriniformes</taxon>
        <taxon>Atherinopsidae</taxon>
        <taxon>Menidiinae</taxon>
        <taxon>Menidia</taxon>
    </lineage>
</organism>
<keyword evidence="12" id="KW-0325">Glycoprotein</keyword>
<keyword evidence="5 32" id="KW-0812">Transmembrane</keyword>
<dbReference type="OrthoDB" id="203097at2759"/>
<evidence type="ECO:0000256" key="4">
    <source>
        <dbReference type="ARBA" id="ARBA00022475"/>
    </source>
</evidence>
<feature type="transmembrane region" description="Helical" evidence="32">
    <location>
        <begin position="225"/>
        <end position="253"/>
    </location>
</feature>
<keyword evidence="3" id="KW-0813">Transport</keyword>
<evidence type="ECO:0000256" key="11">
    <source>
        <dbReference type="ARBA" id="ARBA00023136"/>
    </source>
</evidence>
<dbReference type="InterPro" id="IPR038770">
    <property type="entry name" value="Na+/solute_symporter_sf"/>
</dbReference>
<dbReference type="AlphaFoldDB" id="A0A8S4B1K0"/>
<dbReference type="Gene3D" id="1.20.1530.20">
    <property type="match status" value="1"/>
</dbReference>
<dbReference type="FunFam" id="1.20.1530.20:FF:000016">
    <property type="entry name" value="Solute carrier family 10 member 1"/>
    <property type="match status" value="1"/>
</dbReference>
<keyword evidence="11 32" id="KW-0472">Membrane</keyword>
<evidence type="ECO:0000256" key="29">
    <source>
        <dbReference type="ARBA" id="ARBA00075246"/>
    </source>
</evidence>
<keyword evidence="8" id="KW-0915">Sodium</keyword>
<comment type="catalytic activity">
    <reaction evidence="19">
        <text>tauro-beta-muricholate(out) + 2 Na(+)(out) = tauro-beta-muricholate(in) + 2 Na(+)(in)</text>
        <dbReference type="Rhea" id="RHEA:72179"/>
        <dbReference type="ChEBI" id="CHEBI:29101"/>
        <dbReference type="ChEBI" id="CHEBI:133064"/>
    </reaction>
</comment>
<feature type="transmembrane region" description="Helical" evidence="32">
    <location>
        <begin position="318"/>
        <end position="339"/>
    </location>
</feature>
<evidence type="ECO:0000256" key="12">
    <source>
        <dbReference type="ARBA" id="ARBA00023180"/>
    </source>
</evidence>
<evidence type="ECO:0000256" key="30">
    <source>
        <dbReference type="ARBA" id="ARBA00078029"/>
    </source>
</evidence>
<evidence type="ECO:0000256" key="21">
    <source>
        <dbReference type="ARBA" id="ARBA00048338"/>
    </source>
</evidence>
<feature type="transmembrane region" description="Helical" evidence="32">
    <location>
        <begin position="259"/>
        <end position="281"/>
    </location>
</feature>
<evidence type="ECO:0000256" key="31">
    <source>
        <dbReference type="ARBA" id="ARBA00082917"/>
    </source>
</evidence>
<reference evidence="33" key="1">
    <citation type="submission" date="2021-05" db="EMBL/GenBank/DDBJ databases">
        <authorList>
            <person name="Tigano A."/>
        </authorList>
    </citation>
    <scope>NUCLEOTIDE SEQUENCE</scope>
</reference>
<evidence type="ECO:0000256" key="9">
    <source>
        <dbReference type="ARBA" id="ARBA00023055"/>
    </source>
</evidence>
<keyword evidence="10" id="KW-0406">Ion transport</keyword>
<comment type="similarity">
    <text evidence="2">Belongs to the bile acid:sodium symporter (BASS) (TC 2.A.28) family.</text>
</comment>
<dbReference type="InterPro" id="IPR004710">
    <property type="entry name" value="Bilac:Na_transpt"/>
</dbReference>
<evidence type="ECO:0000256" key="28">
    <source>
        <dbReference type="ARBA" id="ARBA00075177"/>
    </source>
</evidence>
<comment type="catalytic activity">
    <reaction evidence="25">
        <text>estrone 3-sulfate(out) + 2 Na(+)(out) = estrone 3-sulfate(in) + 2 Na(+)(in)</text>
        <dbReference type="Rhea" id="RHEA:71083"/>
        <dbReference type="ChEBI" id="CHEBI:29101"/>
        <dbReference type="ChEBI" id="CHEBI:60050"/>
    </reaction>
</comment>
<dbReference type="Proteomes" id="UP000677803">
    <property type="component" value="Unassembled WGS sequence"/>
</dbReference>
<dbReference type="GO" id="GO:0008508">
    <property type="term" value="F:bile acid:sodium symporter activity"/>
    <property type="evidence" value="ECO:0007669"/>
    <property type="project" value="TreeGrafter"/>
</dbReference>
<evidence type="ECO:0000256" key="24">
    <source>
        <dbReference type="ARBA" id="ARBA00052374"/>
    </source>
</evidence>
<dbReference type="EMBL" id="CAJRST010012224">
    <property type="protein sequence ID" value="CAG5928351.1"/>
    <property type="molecule type" value="Genomic_DNA"/>
</dbReference>
<dbReference type="GO" id="GO:0005886">
    <property type="term" value="C:plasma membrane"/>
    <property type="evidence" value="ECO:0007669"/>
    <property type="project" value="UniProtKB-SubCell"/>
</dbReference>
<feature type="transmembrane region" description="Helical" evidence="32">
    <location>
        <begin position="155"/>
        <end position="178"/>
    </location>
</feature>
<evidence type="ECO:0000256" key="2">
    <source>
        <dbReference type="ARBA" id="ARBA00006528"/>
    </source>
</evidence>
<keyword evidence="6" id="KW-0769">Symport</keyword>
<evidence type="ECO:0000256" key="32">
    <source>
        <dbReference type="SAM" id="Phobius"/>
    </source>
</evidence>
<evidence type="ECO:0000256" key="8">
    <source>
        <dbReference type="ARBA" id="ARBA00023053"/>
    </source>
</evidence>
<proteinExistence type="inferred from homology"/>
<comment type="catalytic activity">
    <reaction evidence="24">
        <text>taurohyodeoxycholate(out) + 2 Na(+)(out) = taurohyodeoxycholate(in) + 2 Na(+)(in)</text>
        <dbReference type="Rhea" id="RHEA:72167"/>
        <dbReference type="ChEBI" id="CHEBI:29101"/>
        <dbReference type="ChEBI" id="CHEBI:191407"/>
    </reaction>
</comment>
<sequence length="370" mass="39218">MKTGVMCYVAAPALPVPPRVMDHTPDPFSGPGGLQSLGFSVNASAANSSSAGAFSLSPVLDKVVNTLLIVVLFITMVSLGCTMEVSKIKEHITKPKGVAIAVLSQYGIMPLTAFCLAKGFQLPEISAVVILICGCCPGGALSNILALALQGDMNLSIVMTSCSTLLALGMMPLLLYLYCQGFSGLQSAVPYVDIVLSLVMILVPCGAGILLNHYRPQHSRLITKVGLTIMMLSVVVIGVIACVEVGGSILTVLSPPLMAIGALMPFIGYSFGYIISSLFGLKQSERRTVAMETGCQNIQLCSTILKIAFPPAVIGPMFLFPLVYVSFQLTEAAALILLFRGVQRLRRKGKEPYQPVTAEEKLKELSEGTV</sequence>
<feature type="transmembrane region" description="Helical" evidence="32">
    <location>
        <begin position="97"/>
        <end position="119"/>
    </location>
</feature>
<evidence type="ECO:0000256" key="27">
    <source>
        <dbReference type="ARBA" id="ARBA00073206"/>
    </source>
</evidence>
<comment type="catalytic activity">
    <reaction evidence="15">
        <text>cholate(out) + 2 Na(+)(out) = cholate(in) + 2 Na(+)(in)</text>
        <dbReference type="Rhea" id="RHEA:71911"/>
        <dbReference type="ChEBI" id="CHEBI:29101"/>
        <dbReference type="ChEBI" id="CHEBI:29747"/>
    </reaction>
</comment>
<evidence type="ECO:0000256" key="18">
    <source>
        <dbReference type="ARBA" id="ARBA00047743"/>
    </source>
</evidence>
<comment type="function">
    <text evidence="26">As a major transporter of conjugated bile salts from plasma into the hepatocyte, it plays a key role in the enterohepatic circulation of bile salts necessary for the solubilization and absorption of dietary fat and fat-soluble vitamins. It is strictly dependent on the extracellular presence of sodium. It exhibits broad substrate specificity and transports various bile acids, such as taurocholate, cholate, as well as non-bile acid organic compounds, such as estrone sulfate. Works collaboratively with the ileal transporter (NTCP2), the organic solute transporter (OST), and the bile salt export pump (BSEP), to ensure efficacious biological recycling of bile acids during enterohepatic circulation.</text>
</comment>
<feature type="transmembrane region" description="Helical" evidence="32">
    <location>
        <begin position="125"/>
        <end position="148"/>
    </location>
</feature>
<dbReference type="PANTHER" id="PTHR10361">
    <property type="entry name" value="SODIUM-BILE ACID COTRANSPORTER"/>
    <property type="match status" value="1"/>
</dbReference>